<dbReference type="PANTHER" id="PTHR11439:SF498">
    <property type="entry name" value="DNAK FAMILY PROTEIN"/>
    <property type="match status" value="1"/>
</dbReference>
<dbReference type="EMBL" id="CM003609">
    <property type="protein sequence ID" value="KYP64530.1"/>
    <property type="molecule type" value="Genomic_DNA"/>
</dbReference>
<dbReference type="Pfam" id="PF07727">
    <property type="entry name" value="RVT_2"/>
    <property type="match status" value="1"/>
</dbReference>
<dbReference type="InterPro" id="IPR043502">
    <property type="entry name" value="DNA/RNA_pol_sf"/>
</dbReference>
<dbReference type="CDD" id="cd09272">
    <property type="entry name" value="RNase_HI_RT_Ty1"/>
    <property type="match status" value="1"/>
</dbReference>
<evidence type="ECO:0000313" key="2">
    <source>
        <dbReference type="EMBL" id="KYP64530.1"/>
    </source>
</evidence>
<dbReference type="Proteomes" id="UP000075243">
    <property type="component" value="Chromosome 7"/>
</dbReference>
<dbReference type="PANTHER" id="PTHR11439">
    <property type="entry name" value="GAG-POL-RELATED RETROTRANSPOSON"/>
    <property type="match status" value="1"/>
</dbReference>
<gene>
    <name evidence="2" type="ORF">KK1_019130</name>
</gene>
<evidence type="ECO:0000259" key="1">
    <source>
        <dbReference type="Pfam" id="PF07727"/>
    </source>
</evidence>
<sequence length="325" mass="36604">MNAEIQALESNHTWVLTELPPNKNAIGCRWVYKIKHRADSPTIFYAILVYVDDIVLTGNDLTEIKTITNLLDLTFKIKDLGDLKFFLGFEVSRTKAGINLCQRKYALDILRDTGMIGSKPVSTPNDYTTKLHQHSGSPLCDSDASSYRRLIGRLIYLTNTRPDITYAVQNLSQFVARPTTAHQQAASRILRYIKSSLGAGLIFPASNTLQLKAFSDSDWAGCLDTRRSITGYAVYLGSSLISWKSKKQATVSRSSSKAEYRAMASVVCELQWLTYLLQDFRVSFIQPSTLYCDNRSALHIAANPVFHERTKHIEIDCHIVREKAL</sequence>
<protein>
    <recommendedName>
        <fullName evidence="1">Reverse transcriptase Ty1/copia-type domain-containing protein</fullName>
    </recommendedName>
</protein>
<keyword evidence="3" id="KW-1185">Reference proteome</keyword>
<dbReference type="InterPro" id="IPR013103">
    <property type="entry name" value="RVT_2"/>
</dbReference>
<dbReference type="AlphaFoldDB" id="A0A151TBV0"/>
<proteinExistence type="predicted"/>
<feature type="domain" description="Reverse transcriptase Ty1/copia-type" evidence="1">
    <location>
        <begin position="47"/>
        <end position="124"/>
    </location>
</feature>
<reference evidence="2 3" key="1">
    <citation type="journal article" date="2012" name="Nat. Biotechnol.">
        <title>Draft genome sequence of pigeonpea (Cajanus cajan), an orphan legume crop of resource-poor farmers.</title>
        <authorList>
            <person name="Varshney R.K."/>
            <person name="Chen W."/>
            <person name="Li Y."/>
            <person name="Bharti A.K."/>
            <person name="Saxena R.K."/>
            <person name="Schlueter J.A."/>
            <person name="Donoghue M.T."/>
            <person name="Azam S."/>
            <person name="Fan G."/>
            <person name="Whaley A.M."/>
            <person name="Farmer A.D."/>
            <person name="Sheridan J."/>
            <person name="Iwata A."/>
            <person name="Tuteja R."/>
            <person name="Penmetsa R.V."/>
            <person name="Wu W."/>
            <person name="Upadhyaya H.D."/>
            <person name="Yang S.P."/>
            <person name="Shah T."/>
            <person name="Saxena K.B."/>
            <person name="Michael T."/>
            <person name="McCombie W.R."/>
            <person name="Yang B."/>
            <person name="Zhang G."/>
            <person name="Yang H."/>
            <person name="Wang J."/>
            <person name="Spillane C."/>
            <person name="Cook D.R."/>
            <person name="May G.D."/>
            <person name="Xu X."/>
            <person name="Jackson S.A."/>
        </authorList>
    </citation>
    <scope>NUCLEOTIDE SEQUENCE [LARGE SCALE GENOMIC DNA]</scope>
    <source>
        <strain evidence="3">cv. Asha</strain>
    </source>
</reference>
<dbReference type="Gramene" id="C.cajan_18587.t">
    <property type="protein sequence ID" value="C.cajan_18587.t"/>
    <property type="gene ID" value="C.cajan_18587"/>
</dbReference>
<organism evidence="2 3">
    <name type="scientific">Cajanus cajan</name>
    <name type="common">Pigeon pea</name>
    <name type="synonym">Cajanus indicus</name>
    <dbReference type="NCBI Taxonomy" id="3821"/>
    <lineage>
        <taxon>Eukaryota</taxon>
        <taxon>Viridiplantae</taxon>
        <taxon>Streptophyta</taxon>
        <taxon>Embryophyta</taxon>
        <taxon>Tracheophyta</taxon>
        <taxon>Spermatophyta</taxon>
        <taxon>Magnoliopsida</taxon>
        <taxon>eudicotyledons</taxon>
        <taxon>Gunneridae</taxon>
        <taxon>Pentapetalae</taxon>
        <taxon>rosids</taxon>
        <taxon>fabids</taxon>
        <taxon>Fabales</taxon>
        <taxon>Fabaceae</taxon>
        <taxon>Papilionoideae</taxon>
        <taxon>50 kb inversion clade</taxon>
        <taxon>NPAAA clade</taxon>
        <taxon>indigoferoid/millettioid clade</taxon>
        <taxon>Phaseoleae</taxon>
        <taxon>Cajanus</taxon>
    </lineage>
</organism>
<dbReference type="SUPFAM" id="SSF56672">
    <property type="entry name" value="DNA/RNA polymerases"/>
    <property type="match status" value="1"/>
</dbReference>
<evidence type="ECO:0000313" key="3">
    <source>
        <dbReference type="Proteomes" id="UP000075243"/>
    </source>
</evidence>
<name>A0A151TBV0_CAJCA</name>
<accession>A0A151TBV0</accession>